<dbReference type="Gene3D" id="2.40.70.10">
    <property type="entry name" value="Acid Proteases"/>
    <property type="match status" value="1"/>
</dbReference>
<sequence length="203" mass="23233">MVSNNELQTKLKSFKQEVGTMNNKINQRFATIDNKIESFESIVASLKASIDVLIAQQKFEASAENEDWRRTTIFQTLVSCRKETRKPITDGGNNMNVVSEATVQKLKLLIEPHPQPYKMAWINNASIPVTKRCLVAISQGPYSDFIWCDVLPMAAAHLLLGRPWLYDIEVQHNGRVNTYSFMFNNKEIVLKPLREETIKGHHE</sequence>
<evidence type="ECO:0000313" key="2">
    <source>
        <dbReference type="Proteomes" id="UP000231279"/>
    </source>
</evidence>
<dbReference type="PANTHER" id="PTHR35046">
    <property type="entry name" value="ZINC KNUCKLE (CCHC-TYPE) FAMILY PROTEIN"/>
    <property type="match status" value="1"/>
</dbReference>
<comment type="caution">
    <text evidence="1">The sequence shown here is derived from an EMBL/GenBank/DDBJ whole genome shotgun (WGS) entry which is preliminary data.</text>
</comment>
<dbReference type="Proteomes" id="UP000231279">
    <property type="component" value="Unassembled WGS sequence"/>
</dbReference>
<dbReference type="EMBL" id="NKXS01003547">
    <property type="protein sequence ID" value="PIN09388.1"/>
    <property type="molecule type" value="Genomic_DNA"/>
</dbReference>
<gene>
    <name evidence="1" type="ORF">CDL12_18032</name>
</gene>
<dbReference type="InterPro" id="IPR021109">
    <property type="entry name" value="Peptidase_aspartic_dom_sf"/>
</dbReference>
<reference evidence="2" key="1">
    <citation type="journal article" date="2018" name="Gigascience">
        <title>Genome assembly of the Pink Ipe (Handroanthus impetiginosus, Bignoniaceae), a highly valued, ecologically keystone Neotropical timber forest tree.</title>
        <authorList>
            <person name="Silva-Junior O.B."/>
            <person name="Grattapaglia D."/>
            <person name="Novaes E."/>
            <person name="Collevatti R.G."/>
        </authorList>
    </citation>
    <scope>NUCLEOTIDE SEQUENCE [LARGE SCALE GENOMIC DNA]</scope>
    <source>
        <strain evidence="2">cv. UFG-1</strain>
    </source>
</reference>
<dbReference type="OrthoDB" id="1719899at2759"/>
<organism evidence="1 2">
    <name type="scientific">Handroanthus impetiginosus</name>
    <dbReference type="NCBI Taxonomy" id="429701"/>
    <lineage>
        <taxon>Eukaryota</taxon>
        <taxon>Viridiplantae</taxon>
        <taxon>Streptophyta</taxon>
        <taxon>Embryophyta</taxon>
        <taxon>Tracheophyta</taxon>
        <taxon>Spermatophyta</taxon>
        <taxon>Magnoliopsida</taxon>
        <taxon>eudicotyledons</taxon>
        <taxon>Gunneridae</taxon>
        <taxon>Pentapetalae</taxon>
        <taxon>asterids</taxon>
        <taxon>lamiids</taxon>
        <taxon>Lamiales</taxon>
        <taxon>Bignoniaceae</taxon>
        <taxon>Crescentiina</taxon>
        <taxon>Tabebuia alliance</taxon>
        <taxon>Handroanthus</taxon>
    </lineage>
</organism>
<dbReference type="AlphaFoldDB" id="A0A2G9GVT6"/>
<evidence type="ECO:0000313" key="1">
    <source>
        <dbReference type="EMBL" id="PIN09388.1"/>
    </source>
</evidence>
<dbReference type="CDD" id="cd00303">
    <property type="entry name" value="retropepsin_like"/>
    <property type="match status" value="1"/>
</dbReference>
<accession>A0A2G9GVT6</accession>
<dbReference type="STRING" id="429701.A0A2G9GVT6"/>
<proteinExistence type="predicted"/>
<keyword evidence="2" id="KW-1185">Reference proteome</keyword>
<protein>
    <submittedName>
        <fullName evidence="1">Uncharacterized protein</fullName>
    </submittedName>
</protein>
<name>A0A2G9GVT6_9LAMI</name>
<dbReference type="PANTHER" id="PTHR35046:SF9">
    <property type="entry name" value="RNA-DIRECTED DNA POLYMERASE"/>
    <property type="match status" value="1"/>
</dbReference>